<sequence>STAEKPILLNNIADAEAFISGAEVAVIGFFQVCSQHLPAASLFQGVGVSMSECHQCLWRGCWEERTAVIEGVFACLQIDNDRRDVDMNGKDVDAEKMTRFIRMNELRLVTEYNPVTAIGVMQSSLQLHLLLITDKMSPKHPEHMRRYRAAAELFKGKILFILIDSNLKSNERIVSFFKLKKSQLPALAMFHAPDEEQDVLTLDEVSVEHIQDFCNRFLQ</sequence>
<dbReference type="Pfam" id="PF13848">
    <property type="entry name" value="Thioredoxin_6"/>
    <property type="match status" value="1"/>
</dbReference>
<dbReference type="Gene3D" id="3.40.30.10">
    <property type="entry name" value="Glutaredoxin"/>
    <property type="match status" value="2"/>
</dbReference>
<organism evidence="2 3">
    <name type="scientific">Ciccaba nigrolineata</name>
    <dbReference type="NCBI Taxonomy" id="1118524"/>
    <lineage>
        <taxon>Eukaryota</taxon>
        <taxon>Metazoa</taxon>
        <taxon>Chordata</taxon>
        <taxon>Craniata</taxon>
        <taxon>Vertebrata</taxon>
        <taxon>Euteleostomi</taxon>
        <taxon>Archelosauria</taxon>
        <taxon>Archosauria</taxon>
        <taxon>Dinosauria</taxon>
        <taxon>Saurischia</taxon>
        <taxon>Theropoda</taxon>
        <taxon>Coelurosauria</taxon>
        <taxon>Aves</taxon>
        <taxon>Neognathae</taxon>
        <taxon>Neoaves</taxon>
        <taxon>Telluraves</taxon>
        <taxon>Strigiformes</taxon>
        <taxon>Strigidae</taxon>
        <taxon>Ciccaba</taxon>
    </lineage>
</organism>
<name>A0A7K8VBK0_9STRI</name>
<dbReference type="SUPFAM" id="SSF52833">
    <property type="entry name" value="Thioredoxin-like"/>
    <property type="match status" value="1"/>
</dbReference>
<feature type="non-terminal residue" evidence="2">
    <location>
        <position position="1"/>
    </location>
</feature>
<dbReference type="Proteomes" id="UP000542434">
    <property type="component" value="Unassembled WGS sequence"/>
</dbReference>
<evidence type="ECO:0000313" key="3">
    <source>
        <dbReference type="Proteomes" id="UP000542434"/>
    </source>
</evidence>
<feature type="non-terminal residue" evidence="2">
    <location>
        <position position="219"/>
    </location>
</feature>
<dbReference type="CDD" id="cd02982">
    <property type="entry name" value="PDI_b'_family"/>
    <property type="match status" value="1"/>
</dbReference>
<keyword evidence="3" id="KW-1185">Reference proteome</keyword>
<proteinExistence type="inferred from homology"/>
<dbReference type="GO" id="GO:0005783">
    <property type="term" value="C:endoplasmic reticulum"/>
    <property type="evidence" value="ECO:0007669"/>
    <property type="project" value="TreeGrafter"/>
</dbReference>
<evidence type="ECO:0000256" key="1">
    <source>
        <dbReference type="ARBA" id="ARBA00006347"/>
    </source>
</evidence>
<evidence type="ECO:0000313" key="2">
    <source>
        <dbReference type="EMBL" id="NXF64013.1"/>
    </source>
</evidence>
<dbReference type="PANTHER" id="PTHR18929:SF193">
    <property type="entry name" value="ENDOPLASMIC RETICULUM RESIDENT PROTEIN 27"/>
    <property type="match status" value="1"/>
</dbReference>
<accession>A0A7K8VBK0</accession>
<dbReference type="AlphaFoldDB" id="A0A7K8VBK0"/>
<gene>
    <name evidence="2" type="primary">Erp27</name>
    <name evidence="2" type="ORF">CICNIG_R11908</name>
</gene>
<dbReference type="EMBL" id="VWZC01008238">
    <property type="protein sequence ID" value="NXF64013.1"/>
    <property type="molecule type" value="Genomic_DNA"/>
</dbReference>
<dbReference type="PANTHER" id="PTHR18929">
    <property type="entry name" value="PROTEIN DISULFIDE ISOMERASE"/>
    <property type="match status" value="1"/>
</dbReference>
<dbReference type="GO" id="GO:0006457">
    <property type="term" value="P:protein folding"/>
    <property type="evidence" value="ECO:0007669"/>
    <property type="project" value="TreeGrafter"/>
</dbReference>
<comment type="similarity">
    <text evidence="1">Belongs to the protein disulfide isomerase family.</text>
</comment>
<comment type="caution">
    <text evidence="2">The sequence shown here is derived from an EMBL/GenBank/DDBJ whole genome shotgun (WGS) entry which is preliminary data.</text>
</comment>
<reference evidence="2 3" key="1">
    <citation type="submission" date="2019-09" db="EMBL/GenBank/DDBJ databases">
        <title>Bird 10,000 Genomes (B10K) Project - Family phase.</title>
        <authorList>
            <person name="Zhang G."/>
        </authorList>
    </citation>
    <scope>NUCLEOTIDE SEQUENCE [LARGE SCALE GENOMIC DNA]</scope>
    <source>
        <strain evidence="2">B10K-DU-001-07</strain>
        <tissue evidence="2">Muscle</tissue>
    </source>
</reference>
<protein>
    <submittedName>
        <fullName evidence="2">ERP27 protein</fullName>
    </submittedName>
</protein>
<dbReference type="GO" id="GO:0034976">
    <property type="term" value="P:response to endoplasmic reticulum stress"/>
    <property type="evidence" value="ECO:0007669"/>
    <property type="project" value="TreeGrafter"/>
</dbReference>
<dbReference type="InterPro" id="IPR036249">
    <property type="entry name" value="Thioredoxin-like_sf"/>
</dbReference>